<dbReference type="STRING" id="83656.B1H18_07435"/>
<protein>
    <recommendedName>
        <fullName evidence="3">Integrase</fullName>
    </recommendedName>
</protein>
<name>A0A1V4ACA8_9ACTN</name>
<dbReference type="EMBL" id="MVFC01000004">
    <property type="protein sequence ID" value="OON81192.1"/>
    <property type="molecule type" value="Genomic_DNA"/>
</dbReference>
<dbReference type="Proteomes" id="UP000190539">
    <property type="component" value="Unassembled WGS sequence"/>
</dbReference>
<evidence type="ECO:0000313" key="2">
    <source>
        <dbReference type="Proteomes" id="UP000190539"/>
    </source>
</evidence>
<sequence>MRIELATDPGALERPNEDYTSVALPASGTGGSLVLLDGVTPPPDDTGCLHSVHWFTAHLGGKLGELSVSRRDLTLRDILGTAILHTADTHRDTCDLSHPRTPQATVVLVRWDDERVEYLVLSDSVLLLAGAEGEVEAVLDDRLDRLPERVGALRDATRALPVGSQERKETGRTYVAAVEALRNTEGGFHTAAADPSVADRAVTGVRPRAEVWAVAALTDGAGRFVETFDEGDWRDCFSVIAKEGPQSLIDRVRALEDAHLASGAAPVAWKAHDDAAVVYAEW</sequence>
<keyword evidence="2" id="KW-1185">Reference proteome</keyword>
<dbReference type="RefSeq" id="WP_077966013.1">
    <property type="nucleotide sequence ID" value="NZ_CP045178.1"/>
</dbReference>
<gene>
    <name evidence="1" type="ORF">B1H18_07435</name>
</gene>
<organism evidence="1 2">
    <name type="scientific">Streptomyces tsukubensis</name>
    <dbReference type="NCBI Taxonomy" id="83656"/>
    <lineage>
        <taxon>Bacteria</taxon>
        <taxon>Bacillati</taxon>
        <taxon>Actinomycetota</taxon>
        <taxon>Actinomycetes</taxon>
        <taxon>Kitasatosporales</taxon>
        <taxon>Streptomycetaceae</taxon>
        <taxon>Streptomyces</taxon>
    </lineage>
</organism>
<dbReference type="AlphaFoldDB" id="A0A1V4ACA8"/>
<reference evidence="1 2" key="1">
    <citation type="submission" date="2017-02" db="EMBL/GenBank/DDBJ databases">
        <title>Draft Genome Sequence of Streptomyces tsukubaensis F601, a Producer of the immunosuppressant tacrolimus FK506.</title>
        <authorList>
            <person name="Zong G."/>
            <person name="Zhong C."/>
            <person name="Fu J."/>
            <person name="Qin R."/>
            <person name="Cao G."/>
        </authorList>
    </citation>
    <scope>NUCLEOTIDE SEQUENCE [LARGE SCALE GENOMIC DNA]</scope>
    <source>
        <strain evidence="1 2">F601</strain>
    </source>
</reference>
<comment type="caution">
    <text evidence="1">The sequence shown here is derived from an EMBL/GenBank/DDBJ whole genome shotgun (WGS) entry which is preliminary data.</text>
</comment>
<proteinExistence type="predicted"/>
<evidence type="ECO:0000313" key="1">
    <source>
        <dbReference type="EMBL" id="OON81192.1"/>
    </source>
</evidence>
<evidence type="ECO:0008006" key="3">
    <source>
        <dbReference type="Google" id="ProtNLM"/>
    </source>
</evidence>
<accession>A0A1V4ACA8</accession>
<dbReference type="OrthoDB" id="3190646at2"/>